<evidence type="ECO:0000313" key="2">
    <source>
        <dbReference type="EMBL" id="WNH54209.1"/>
    </source>
</evidence>
<evidence type="ECO:0000313" key="3">
    <source>
        <dbReference type="Proteomes" id="UP001302072"/>
    </source>
</evidence>
<dbReference type="CDD" id="cd00093">
    <property type="entry name" value="HTH_XRE"/>
    <property type="match status" value="1"/>
</dbReference>
<name>A0ABY9YVJ5_9GAMM</name>
<dbReference type="Proteomes" id="UP001302072">
    <property type="component" value="Chromosome"/>
</dbReference>
<dbReference type="Gene3D" id="1.10.260.40">
    <property type="entry name" value="lambda repressor-like DNA-binding domains"/>
    <property type="match status" value="1"/>
</dbReference>
<dbReference type="InterPro" id="IPR010982">
    <property type="entry name" value="Lambda_DNA-bd_dom_sf"/>
</dbReference>
<gene>
    <name evidence="2" type="ORF">PDM29_08025</name>
</gene>
<dbReference type="InterPro" id="IPR024467">
    <property type="entry name" value="Xre/MbcA/ParS-like_toxin-bd"/>
</dbReference>
<dbReference type="InterPro" id="IPR001387">
    <property type="entry name" value="Cro/C1-type_HTH"/>
</dbReference>
<proteinExistence type="predicted"/>
<organism evidence="2 3">
    <name type="scientific">Stenotrophomonas oahuensis</name>
    <dbReference type="NCBI Taxonomy" id="3003271"/>
    <lineage>
        <taxon>Bacteria</taxon>
        <taxon>Pseudomonadati</taxon>
        <taxon>Pseudomonadota</taxon>
        <taxon>Gammaproteobacteria</taxon>
        <taxon>Lysobacterales</taxon>
        <taxon>Lysobacteraceae</taxon>
        <taxon>Stenotrophomonas</taxon>
    </lineage>
</organism>
<dbReference type="Pfam" id="PF09722">
    <property type="entry name" value="Xre_MbcA_ParS_C"/>
    <property type="match status" value="1"/>
</dbReference>
<keyword evidence="3" id="KW-1185">Reference proteome</keyword>
<dbReference type="RefSeq" id="WP_311193321.1">
    <property type="nucleotide sequence ID" value="NZ_CP115541.1"/>
</dbReference>
<evidence type="ECO:0000259" key="1">
    <source>
        <dbReference type="Pfam" id="PF09722"/>
    </source>
</evidence>
<feature type="domain" description="Antitoxin Xre/MbcA/ParS-like toxin-binding" evidence="1">
    <location>
        <begin position="45"/>
        <end position="91"/>
    </location>
</feature>
<protein>
    <submittedName>
        <fullName evidence="2">DUF2384 domain-containing protein</fullName>
    </submittedName>
</protein>
<dbReference type="EMBL" id="CP115541">
    <property type="protein sequence ID" value="WNH54209.1"/>
    <property type="molecule type" value="Genomic_DNA"/>
</dbReference>
<sequence>MTQQQAALLAGVGPNGFSRYEKGHAQPVAAESDRVLRVARVVSEAERVFGDATKAGRWLSSVSTILGGKPQDLLATDAGARDVEYELMRIDQVDFA</sequence>
<reference evidence="2 3" key="1">
    <citation type="submission" date="2022-12" db="EMBL/GenBank/DDBJ databases">
        <title>Two new species, Stenotrophomonas aracearum and Stenotrophomonas oahuensis, isolated from Anthurium (Araceae family) in Hawaii.</title>
        <authorList>
            <person name="Chunag S.C."/>
            <person name="Dobhal S."/>
            <person name="Alvarez A."/>
            <person name="Arif M."/>
        </authorList>
    </citation>
    <scope>NUCLEOTIDE SEQUENCE [LARGE SCALE GENOMIC DNA]</scope>
    <source>
        <strain evidence="2 3">A5586</strain>
    </source>
</reference>
<accession>A0ABY9YVJ5</accession>